<dbReference type="InterPro" id="IPR014004">
    <property type="entry name" value="Transpt-assoc_nodulatn_dom_bac"/>
</dbReference>
<dbReference type="NCBIfam" id="NF008247">
    <property type="entry name" value="PRK11023.1"/>
    <property type="match status" value="1"/>
</dbReference>
<dbReference type="Gene3D" id="3.30.1340.30">
    <property type="match status" value="2"/>
</dbReference>
<keyword evidence="1" id="KW-0732">Signal</keyword>
<keyword evidence="4" id="KW-1185">Reference proteome</keyword>
<evidence type="ECO:0000256" key="1">
    <source>
        <dbReference type="ARBA" id="ARBA00022729"/>
    </source>
</evidence>
<feature type="domain" description="BON" evidence="2">
    <location>
        <begin position="45"/>
        <end position="114"/>
    </location>
</feature>
<dbReference type="SMART" id="SM00749">
    <property type="entry name" value="BON"/>
    <property type="match status" value="2"/>
</dbReference>
<reference evidence="3 4" key="1">
    <citation type="submission" date="2023-03" db="EMBL/GenBank/DDBJ databases">
        <title>Draft genome sequence of Thalassotalea eurytherma JCM 18482T.</title>
        <authorList>
            <person name="Sawabe T."/>
        </authorList>
    </citation>
    <scope>NUCLEOTIDE SEQUENCE [LARGE SCALE GENOMIC DNA]</scope>
    <source>
        <strain evidence="3 4">JCM 18482</strain>
    </source>
</reference>
<proteinExistence type="predicted"/>
<dbReference type="PROSITE" id="PS51257">
    <property type="entry name" value="PROKAR_LIPOPROTEIN"/>
    <property type="match status" value="1"/>
</dbReference>
<dbReference type="RefSeq" id="WP_284208852.1">
    <property type="nucleotide sequence ID" value="NZ_BSSU01000015.1"/>
</dbReference>
<protein>
    <submittedName>
        <fullName evidence="3">BON domain-containing protein</fullName>
    </submittedName>
</protein>
<evidence type="ECO:0000259" key="2">
    <source>
        <dbReference type="PROSITE" id="PS50914"/>
    </source>
</evidence>
<organism evidence="3 4">
    <name type="scientific">Thalassotalea eurytherma</name>
    <dbReference type="NCBI Taxonomy" id="1144278"/>
    <lineage>
        <taxon>Bacteria</taxon>
        <taxon>Pseudomonadati</taxon>
        <taxon>Pseudomonadota</taxon>
        <taxon>Gammaproteobacteria</taxon>
        <taxon>Alteromonadales</taxon>
        <taxon>Colwelliaceae</taxon>
        <taxon>Thalassotalea</taxon>
    </lineage>
</organism>
<name>A0ABQ6H5I7_9GAMM</name>
<dbReference type="EMBL" id="BSSU01000015">
    <property type="protein sequence ID" value="GLX83418.1"/>
    <property type="molecule type" value="Genomic_DNA"/>
</dbReference>
<evidence type="ECO:0000313" key="3">
    <source>
        <dbReference type="EMBL" id="GLX83418.1"/>
    </source>
</evidence>
<evidence type="ECO:0000313" key="4">
    <source>
        <dbReference type="Proteomes" id="UP001157133"/>
    </source>
</evidence>
<dbReference type="InterPro" id="IPR007055">
    <property type="entry name" value="BON_dom"/>
</dbReference>
<gene>
    <name evidence="3" type="ORF">theurythT_28710</name>
</gene>
<accession>A0ABQ6H5I7</accession>
<comment type="caution">
    <text evidence="3">The sequence shown here is derived from an EMBL/GenBank/DDBJ whole genome shotgun (WGS) entry which is preliminary data.</text>
</comment>
<dbReference type="PANTHER" id="PTHR34606:SF4">
    <property type="entry name" value="OUTER MEMBRANE LIPOPROTEIN DOLP"/>
    <property type="match status" value="1"/>
</dbReference>
<dbReference type="InterPro" id="IPR051686">
    <property type="entry name" value="Lipoprotein_DolP"/>
</dbReference>
<dbReference type="PANTHER" id="PTHR34606">
    <property type="entry name" value="BON DOMAIN-CONTAINING PROTEIN"/>
    <property type="match status" value="1"/>
</dbReference>
<dbReference type="PROSITE" id="PS50914">
    <property type="entry name" value="BON"/>
    <property type="match status" value="2"/>
</dbReference>
<dbReference type="Pfam" id="PF04972">
    <property type="entry name" value="BON"/>
    <property type="match status" value="2"/>
</dbReference>
<sequence>MKINKLFIVIGTAIALQGCVTAAVVGVVGGAVVAKDNRSVGQQIDDQNIEIKALAEIAKQDALTEGSRIKVVSVNGRILVVGQAKNEYVRDLAIKTVNNIDGVSQVYNQLRIGNETSLTTQSNDVWLTSKVKTALFTDDNIDATNIKVVTENGEVFLMGVVEQTQASAAVEVARNISGVNRVFKAFEFL</sequence>
<dbReference type="Proteomes" id="UP001157133">
    <property type="component" value="Unassembled WGS sequence"/>
</dbReference>
<feature type="domain" description="BON" evidence="2">
    <location>
        <begin position="123"/>
        <end position="189"/>
    </location>
</feature>